<sequence>MEIHADDHIVFMAFSAVFLVLALLSAQRLGLASHRLPSKSLPTDSHVDVKSLPMDTALLQLTLTSTSDITPSVNVFGLSSNCHKCIFEPLAKNLKYSLNVTVETNFPFTLLVNDPNGTCICEKKNETFGEHGFYNYTILRYKTKTVCRLSTQIDPDNAYLPLLYAFLVILGVALIWLVLLYLLRKYNLLVNWELFHDTESLINADLGSPNFNGPVDGSGHHIDPHELLEKPKKQRLKSLDTFRGIALTIMIFVNSGGGGYYFFKHARWNGLTVADLVFPWFMWIMGVSMVISFQSMRRRQMRSITIFAKIIRRTLILFALGLFVSNYADLAHYRVPGVLQRFSACYFITAMLQLVINPGTDSILPVAAWWNPIRDVFALWGQWLVMLGLLAIYIIITFALKIGGCPRGYIGPGGLASSEAYNCTGGNAGYIDRHFFGSKHIYGHPTCMETYKTEVPYDPEGALGTLTSAFLVFLGVQAGYTLHTFPYNISRMKRWIIWSLLLGCITLALAGKNNDSFIPINKNLWSVSFIFVTGGMAFLLLTFCYVTIDVLRWWNGAPFCYPGMNSILVYVGSEILGRYFPFCWTVSGHVQHADLLAMNLVGTAVWLIISYYLYYIKFFVKI</sequence>
<feature type="transmembrane region" description="Helical" evidence="1">
    <location>
        <begin position="462"/>
        <end position="483"/>
    </location>
</feature>
<dbReference type="Proteomes" id="UP001159428">
    <property type="component" value="Unassembled WGS sequence"/>
</dbReference>
<feature type="transmembrane region" description="Helical" evidence="1">
    <location>
        <begin position="524"/>
        <end position="547"/>
    </location>
</feature>
<comment type="caution">
    <text evidence="2">The sequence shown here is derived from an EMBL/GenBank/DDBJ whole genome shotgun (WGS) entry which is preliminary data.</text>
</comment>
<protein>
    <recommendedName>
        <fullName evidence="4">Heparan-alpha-glucosaminide N-acetyltransferase</fullName>
    </recommendedName>
</protein>
<dbReference type="PANTHER" id="PTHR31061">
    <property type="entry name" value="LD22376P"/>
    <property type="match status" value="1"/>
</dbReference>
<accession>A0AAU9VSV5</accession>
<feature type="transmembrane region" description="Helical" evidence="1">
    <location>
        <begin position="158"/>
        <end position="183"/>
    </location>
</feature>
<dbReference type="PANTHER" id="PTHR31061:SF24">
    <property type="entry name" value="LD22376P"/>
    <property type="match status" value="1"/>
</dbReference>
<evidence type="ECO:0000256" key="1">
    <source>
        <dbReference type="SAM" id="Phobius"/>
    </source>
</evidence>
<evidence type="ECO:0000313" key="2">
    <source>
        <dbReference type="EMBL" id="CAH3037416.1"/>
    </source>
</evidence>
<evidence type="ECO:0008006" key="4">
    <source>
        <dbReference type="Google" id="ProtNLM"/>
    </source>
</evidence>
<name>A0AAU9VSV5_9CNID</name>
<dbReference type="AlphaFoldDB" id="A0AAU9VSV5"/>
<keyword evidence="1" id="KW-0472">Membrane</keyword>
<evidence type="ECO:0000313" key="3">
    <source>
        <dbReference type="Proteomes" id="UP001159428"/>
    </source>
</evidence>
<feature type="transmembrane region" description="Helical" evidence="1">
    <location>
        <begin position="242"/>
        <end position="263"/>
    </location>
</feature>
<feature type="transmembrane region" description="Helical" evidence="1">
    <location>
        <begin position="377"/>
        <end position="400"/>
    </location>
</feature>
<gene>
    <name evidence="2" type="ORF">PMEA_00022047</name>
</gene>
<feature type="transmembrane region" description="Helical" evidence="1">
    <location>
        <begin position="495"/>
        <end position="512"/>
    </location>
</feature>
<organism evidence="2 3">
    <name type="scientific">Pocillopora meandrina</name>
    <dbReference type="NCBI Taxonomy" id="46732"/>
    <lineage>
        <taxon>Eukaryota</taxon>
        <taxon>Metazoa</taxon>
        <taxon>Cnidaria</taxon>
        <taxon>Anthozoa</taxon>
        <taxon>Hexacorallia</taxon>
        <taxon>Scleractinia</taxon>
        <taxon>Astrocoeniina</taxon>
        <taxon>Pocilloporidae</taxon>
        <taxon>Pocillopora</taxon>
    </lineage>
</organism>
<feature type="transmembrane region" description="Helical" evidence="1">
    <location>
        <begin position="269"/>
        <end position="293"/>
    </location>
</feature>
<keyword evidence="1" id="KW-1133">Transmembrane helix</keyword>
<feature type="transmembrane region" description="Helical" evidence="1">
    <location>
        <begin position="314"/>
        <end position="332"/>
    </location>
</feature>
<feature type="transmembrane region" description="Helical" evidence="1">
    <location>
        <begin position="596"/>
        <end position="616"/>
    </location>
</feature>
<proteinExistence type="predicted"/>
<keyword evidence="3" id="KW-1185">Reference proteome</keyword>
<keyword evidence="1" id="KW-0812">Transmembrane</keyword>
<reference evidence="2 3" key="1">
    <citation type="submission" date="2022-05" db="EMBL/GenBank/DDBJ databases">
        <authorList>
            <consortium name="Genoscope - CEA"/>
            <person name="William W."/>
        </authorList>
    </citation>
    <scope>NUCLEOTIDE SEQUENCE [LARGE SCALE GENOMIC DNA]</scope>
</reference>
<feature type="transmembrane region" description="Helical" evidence="1">
    <location>
        <begin position="559"/>
        <end position="576"/>
    </location>
</feature>
<dbReference type="EMBL" id="CALNXJ010000004">
    <property type="protein sequence ID" value="CAH3037416.1"/>
    <property type="molecule type" value="Genomic_DNA"/>
</dbReference>